<protein>
    <submittedName>
        <fullName evidence="2">Tetratricopeptide repeat protein</fullName>
    </submittedName>
</protein>
<name>A0A4P6L8N5_9BURK</name>
<organism evidence="2 3">
    <name type="scientific">Pseudoduganella lutea</name>
    <dbReference type="NCBI Taxonomy" id="321985"/>
    <lineage>
        <taxon>Bacteria</taxon>
        <taxon>Pseudomonadati</taxon>
        <taxon>Pseudomonadota</taxon>
        <taxon>Betaproteobacteria</taxon>
        <taxon>Burkholderiales</taxon>
        <taxon>Oxalobacteraceae</taxon>
        <taxon>Telluria group</taxon>
        <taxon>Pseudoduganella</taxon>
    </lineage>
</organism>
<gene>
    <name evidence="2" type="ORF">EWM63_17790</name>
</gene>
<dbReference type="Pfam" id="PF14559">
    <property type="entry name" value="TPR_19"/>
    <property type="match status" value="1"/>
</dbReference>
<sequence>MLARFSLRLLCWVLLAALCRPAMAQPVAEDTQEDYRKALQSIADGRKADAIELLERVIRKEAKHAGAWLDLALIRCALGQRDEAERLFVHIEQNFDPPPGITDLIAESRLTGCRQWQPLGQASFSVGRGMAQNVNQGTKANGTDLGLPVELPVLDEFRPTHDQFNAVTLDVARELTGNGIMGFAQIQGRRYDRLRDYDTASLFGGLEQAWQWGRQTVRGSALLGLVTLGGHLYQRQTQFQLRTALPWTLPYGLKTQVSANVNIQKYLTLQNFDAKTVELRSQLFYRNDSSYASAGIGYALDRADADRPGGDRSGWYSNLLVRHQLTRDLTGELGASRQTWNNDTEYSPGLIDIVRKQRTSALRTMLSYAVGRNHSLVLEGRFIRNSENIPLFQYNDRQVQLSWQWQSQ</sequence>
<feature type="chain" id="PRO_5020495630" evidence="1">
    <location>
        <begin position="25"/>
        <end position="408"/>
    </location>
</feature>
<accession>A0A4P6L8N5</accession>
<dbReference type="Gene3D" id="1.25.40.10">
    <property type="entry name" value="Tetratricopeptide repeat domain"/>
    <property type="match status" value="1"/>
</dbReference>
<dbReference type="AlphaFoldDB" id="A0A4P6L8N5"/>
<proteinExistence type="predicted"/>
<reference evidence="2 3" key="1">
    <citation type="submission" date="2019-02" db="EMBL/GenBank/DDBJ databases">
        <title>Draft Genome Sequences of Six Type Strains of the Genus Massilia.</title>
        <authorList>
            <person name="Miess H."/>
            <person name="Frediansyhah A."/>
            <person name="Gross H."/>
        </authorList>
    </citation>
    <scope>NUCLEOTIDE SEQUENCE [LARGE SCALE GENOMIC DNA]</scope>
    <source>
        <strain evidence="2 3">DSM 17473</strain>
    </source>
</reference>
<dbReference type="KEGG" id="plue:EWM63_17790"/>
<keyword evidence="3" id="KW-1185">Reference proteome</keyword>
<evidence type="ECO:0000256" key="1">
    <source>
        <dbReference type="SAM" id="SignalP"/>
    </source>
</evidence>
<feature type="signal peptide" evidence="1">
    <location>
        <begin position="1"/>
        <end position="24"/>
    </location>
</feature>
<dbReference type="SUPFAM" id="SSF48452">
    <property type="entry name" value="TPR-like"/>
    <property type="match status" value="1"/>
</dbReference>
<dbReference type="EMBL" id="CP035913">
    <property type="protein sequence ID" value="QBE67342.1"/>
    <property type="molecule type" value="Genomic_DNA"/>
</dbReference>
<evidence type="ECO:0000313" key="2">
    <source>
        <dbReference type="EMBL" id="QBE67342.1"/>
    </source>
</evidence>
<keyword evidence="1" id="KW-0732">Signal</keyword>
<dbReference type="Proteomes" id="UP000290637">
    <property type="component" value="Chromosome"/>
</dbReference>
<dbReference type="InterPro" id="IPR011990">
    <property type="entry name" value="TPR-like_helical_dom_sf"/>
</dbReference>
<dbReference type="OrthoDB" id="8768878at2"/>
<evidence type="ECO:0000313" key="3">
    <source>
        <dbReference type="Proteomes" id="UP000290637"/>
    </source>
</evidence>